<comment type="caution">
    <text evidence="2">The sequence shown here is derived from an EMBL/GenBank/DDBJ whole genome shotgun (WGS) entry which is preliminary data.</text>
</comment>
<evidence type="ECO:0000256" key="1">
    <source>
        <dbReference type="SAM" id="MobiDB-lite"/>
    </source>
</evidence>
<dbReference type="AlphaFoldDB" id="A0A821EX28"/>
<name>A0A821EX28_9BILA</name>
<evidence type="ECO:0000313" key="2">
    <source>
        <dbReference type="EMBL" id="CAF4639901.1"/>
    </source>
</evidence>
<proteinExistence type="predicted"/>
<organism evidence="2 3">
    <name type="scientific">Rotaria socialis</name>
    <dbReference type="NCBI Taxonomy" id="392032"/>
    <lineage>
        <taxon>Eukaryota</taxon>
        <taxon>Metazoa</taxon>
        <taxon>Spiralia</taxon>
        <taxon>Gnathifera</taxon>
        <taxon>Rotifera</taxon>
        <taxon>Eurotatoria</taxon>
        <taxon>Bdelloidea</taxon>
        <taxon>Philodinida</taxon>
        <taxon>Philodinidae</taxon>
        <taxon>Rotaria</taxon>
    </lineage>
</organism>
<sequence>PPSSNNKTLPPQQALRNSTNMPK</sequence>
<feature type="region of interest" description="Disordered" evidence="1">
    <location>
        <begin position="1"/>
        <end position="23"/>
    </location>
</feature>
<feature type="non-terminal residue" evidence="2">
    <location>
        <position position="1"/>
    </location>
</feature>
<accession>A0A821EX28</accession>
<dbReference type="Proteomes" id="UP000663873">
    <property type="component" value="Unassembled WGS sequence"/>
</dbReference>
<dbReference type="EMBL" id="CAJOBP010028840">
    <property type="protein sequence ID" value="CAF4639901.1"/>
    <property type="molecule type" value="Genomic_DNA"/>
</dbReference>
<gene>
    <name evidence="2" type="ORF">UJA718_LOCUS33066</name>
</gene>
<reference evidence="2" key="1">
    <citation type="submission" date="2021-02" db="EMBL/GenBank/DDBJ databases">
        <authorList>
            <person name="Nowell W R."/>
        </authorList>
    </citation>
    <scope>NUCLEOTIDE SEQUENCE</scope>
</reference>
<protein>
    <submittedName>
        <fullName evidence="2">Uncharacterized protein</fullName>
    </submittedName>
</protein>
<evidence type="ECO:0000313" key="3">
    <source>
        <dbReference type="Proteomes" id="UP000663873"/>
    </source>
</evidence>
<keyword evidence="3" id="KW-1185">Reference proteome</keyword>